<evidence type="ECO:0000256" key="8">
    <source>
        <dbReference type="ARBA" id="ARBA00031344"/>
    </source>
</evidence>
<dbReference type="OMA" id="CWAEGVY"/>
<evidence type="ECO:0000256" key="7">
    <source>
        <dbReference type="ARBA" id="ARBA00023136"/>
    </source>
</evidence>
<dbReference type="STRING" id="105231.A0A1Y1HUU8"/>
<evidence type="ECO:0000256" key="6">
    <source>
        <dbReference type="ARBA" id="ARBA00023034"/>
    </source>
</evidence>
<dbReference type="PANTHER" id="PTHR12961">
    <property type="entry name" value="CONSERVED OLIGOMERIC GOLGI COMPLEX COMPONENT 2"/>
    <property type="match status" value="1"/>
</dbReference>
<dbReference type="GO" id="GO:0006891">
    <property type="term" value="P:intra-Golgi vesicle-mediated transport"/>
    <property type="evidence" value="ECO:0000318"/>
    <property type="project" value="GO_Central"/>
</dbReference>
<dbReference type="GO" id="GO:0007030">
    <property type="term" value="P:Golgi organization"/>
    <property type="evidence" value="ECO:0000318"/>
    <property type="project" value="GO_Central"/>
</dbReference>
<evidence type="ECO:0000256" key="5">
    <source>
        <dbReference type="ARBA" id="ARBA00022927"/>
    </source>
</evidence>
<proteinExistence type="inferred from homology"/>
<dbReference type="InterPro" id="IPR009316">
    <property type="entry name" value="COG2"/>
</dbReference>
<comment type="similarity">
    <text evidence="2">Belongs to the COG2 family.</text>
</comment>
<evidence type="ECO:0000256" key="3">
    <source>
        <dbReference type="ARBA" id="ARBA00020977"/>
    </source>
</evidence>
<name>A0A1Y1HUU8_KLENI</name>
<keyword evidence="12" id="KW-1185">Reference proteome</keyword>
<comment type="subcellular location">
    <subcellularLocation>
        <location evidence="1">Golgi apparatus membrane</location>
        <topology evidence="1">Peripheral membrane protein</topology>
    </subcellularLocation>
</comment>
<dbReference type="Pfam" id="PF06148">
    <property type="entry name" value="COG2_N"/>
    <property type="match status" value="1"/>
</dbReference>
<dbReference type="GO" id="GO:0000139">
    <property type="term" value="C:Golgi membrane"/>
    <property type="evidence" value="ECO:0007669"/>
    <property type="project" value="UniProtKB-SubCell"/>
</dbReference>
<evidence type="ECO:0000256" key="4">
    <source>
        <dbReference type="ARBA" id="ARBA00022448"/>
    </source>
</evidence>
<keyword evidence="5" id="KW-0653">Protein transport</keyword>
<keyword evidence="6" id="KW-0333">Golgi apparatus</keyword>
<dbReference type="GO" id="GO:0017119">
    <property type="term" value="C:Golgi transport complex"/>
    <property type="evidence" value="ECO:0000318"/>
    <property type="project" value="GO_Central"/>
</dbReference>
<dbReference type="InterPro" id="IPR024603">
    <property type="entry name" value="COG_complex_COG2_C"/>
</dbReference>
<dbReference type="OrthoDB" id="332281at2759"/>
<dbReference type="InterPro" id="IPR024602">
    <property type="entry name" value="COG_su2_N"/>
</dbReference>
<keyword evidence="4" id="KW-0813">Transport</keyword>
<dbReference type="Pfam" id="PF12022">
    <property type="entry name" value="COG2_C"/>
    <property type="match status" value="1"/>
</dbReference>
<organism evidence="11 12">
    <name type="scientific">Klebsormidium nitens</name>
    <name type="common">Green alga</name>
    <name type="synonym">Ulothrix nitens</name>
    <dbReference type="NCBI Taxonomy" id="105231"/>
    <lineage>
        <taxon>Eukaryota</taxon>
        <taxon>Viridiplantae</taxon>
        <taxon>Streptophyta</taxon>
        <taxon>Klebsormidiophyceae</taxon>
        <taxon>Klebsormidiales</taxon>
        <taxon>Klebsormidiaceae</taxon>
        <taxon>Klebsormidium</taxon>
    </lineage>
</organism>
<dbReference type="Proteomes" id="UP000054558">
    <property type="component" value="Unassembled WGS sequence"/>
</dbReference>
<evidence type="ECO:0000256" key="1">
    <source>
        <dbReference type="ARBA" id="ARBA00004395"/>
    </source>
</evidence>
<evidence type="ECO:0000256" key="2">
    <source>
        <dbReference type="ARBA" id="ARBA00007603"/>
    </source>
</evidence>
<dbReference type="EMBL" id="DF237016">
    <property type="protein sequence ID" value="GAQ80959.1"/>
    <property type="molecule type" value="Genomic_DNA"/>
</dbReference>
<reference evidence="11 12" key="1">
    <citation type="journal article" date="2014" name="Nat. Commun.">
        <title>Klebsormidium flaccidum genome reveals primary factors for plant terrestrial adaptation.</title>
        <authorList>
            <person name="Hori K."/>
            <person name="Maruyama F."/>
            <person name="Fujisawa T."/>
            <person name="Togashi T."/>
            <person name="Yamamoto N."/>
            <person name="Seo M."/>
            <person name="Sato S."/>
            <person name="Yamada T."/>
            <person name="Mori H."/>
            <person name="Tajima N."/>
            <person name="Moriyama T."/>
            <person name="Ikeuchi M."/>
            <person name="Watanabe M."/>
            <person name="Wada H."/>
            <person name="Kobayashi K."/>
            <person name="Saito M."/>
            <person name="Masuda T."/>
            <person name="Sasaki-Sekimoto Y."/>
            <person name="Mashiguchi K."/>
            <person name="Awai K."/>
            <person name="Shimojima M."/>
            <person name="Masuda S."/>
            <person name="Iwai M."/>
            <person name="Nobusawa T."/>
            <person name="Narise T."/>
            <person name="Kondo S."/>
            <person name="Saito H."/>
            <person name="Sato R."/>
            <person name="Murakawa M."/>
            <person name="Ihara Y."/>
            <person name="Oshima-Yamada Y."/>
            <person name="Ohtaka K."/>
            <person name="Satoh M."/>
            <person name="Sonobe K."/>
            <person name="Ishii M."/>
            <person name="Ohtani R."/>
            <person name="Kanamori-Sato M."/>
            <person name="Honoki R."/>
            <person name="Miyazaki D."/>
            <person name="Mochizuki H."/>
            <person name="Umetsu J."/>
            <person name="Higashi K."/>
            <person name="Shibata D."/>
            <person name="Kamiya Y."/>
            <person name="Sato N."/>
            <person name="Nakamura Y."/>
            <person name="Tabata S."/>
            <person name="Ida S."/>
            <person name="Kurokawa K."/>
            <person name="Ohta H."/>
        </authorList>
    </citation>
    <scope>NUCLEOTIDE SEQUENCE [LARGE SCALE GENOMIC DNA]</scope>
    <source>
        <strain evidence="11 12">NIES-2285</strain>
    </source>
</reference>
<feature type="domain" description="Conserved oligomeric Golgi complex subunit 2 N-terminal" evidence="9">
    <location>
        <begin position="26"/>
        <end position="100"/>
    </location>
</feature>
<gene>
    <name evidence="11" type="ORF">KFL_000670170</name>
</gene>
<dbReference type="PANTHER" id="PTHR12961:SF0">
    <property type="entry name" value="CONSERVED OLIGOMERIC GOLGI COMPLEX SUBUNIT 2"/>
    <property type="match status" value="1"/>
</dbReference>
<keyword evidence="7" id="KW-0472">Membrane</keyword>
<evidence type="ECO:0000259" key="10">
    <source>
        <dbReference type="Pfam" id="PF12022"/>
    </source>
</evidence>
<sequence length="744" mass="81463">MAANADSPRPSNVAALFGDDTDSQPLWFKKDAFLDKDFDAEIYVTDLRRFVPLDTLRAELKSHLTGLQNELVELINRDYTDFVNLSTKLTDVDGAVLRMRMPLSELRNKLLAVRDSVAVSLDALQEGLKRRAETSAAREMLELLLDTSHVVSKVEKLLLELESASANGGAENGASSKASGALGRDGFGEGVGTEEARSRLLERIASEMNRLRFYVARAAELPFIQSMQKRISAASATLNSHLQACLEGGLQRRDTAVIYHCLRAYASIDNAAGAEEAFRAAIVTPFVAELVPGGQAKGAATLTDVYAGVRERIERDCKFLLEIVDQPNSGLHAFHFLANSVLREVHSAISKNRPGAFSPGKPDEFLVNYKASLYFLDILEGYCPTQAQLLKFRSQPAYADFVKQWNLPAYFSIRFQDIAESLDKVLIAPVAPLAHPSPVRGPDGRLSLALQPSAVLWDSLQRCWKDDIYIPTAADRFLRLTLQLVARYTTWLRKGCEARKTASSEGGGEWARVAQAEDFVLVRHDVEAVVQLVRGPFAASVASKMGTLPAEAVESVRQTVASSADGLEVQVPTVTEVVTEGLADKCVEVVKQLKGISAAYRMTNKQLPTKHSPYVTHILKSLKDLVNGEKGVYLSADARSEVVNVVIEKVTARFDEIARELVTSVRKAESAIKRLKQSGRGRGAGADTGASAISDTDKMVAQLFLDAQEYGRQLAHFGIKAAELESYRSLWQCAAPSDQQTISF</sequence>
<dbReference type="AlphaFoldDB" id="A0A1Y1HUU8"/>
<evidence type="ECO:0000313" key="12">
    <source>
        <dbReference type="Proteomes" id="UP000054558"/>
    </source>
</evidence>
<evidence type="ECO:0000313" key="11">
    <source>
        <dbReference type="EMBL" id="GAQ80959.1"/>
    </source>
</evidence>
<accession>A0A1Y1HUU8</accession>
<feature type="domain" description="COG complex component COG2 C-terminal" evidence="10">
    <location>
        <begin position="403"/>
        <end position="707"/>
    </location>
</feature>
<protein>
    <recommendedName>
        <fullName evidence="3">Conserved oligomeric Golgi complex subunit 2</fullName>
    </recommendedName>
    <alternativeName>
        <fullName evidence="8">Component of oligomeric Golgi complex 2</fullName>
    </alternativeName>
</protein>
<dbReference type="GO" id="GO:0015031">
    <property type="term" value="P:protein transport"/>
    <property type="evidence" value="ECO:0007669"/>
    <property type="project" value="UniProtKB-KW"/>
</dbReference>
<evidence type="ECO:0000259" key="9">
    <source>
        <dbReference type="Pfam" id="PF06148"/>
    </source>
</evidence>